<dbReference type="EMBL" id="UINC01017315">
    <property type="protein sequence ID" value="SVA71618.1"/>
    <property type="molecule type" value="Genomic_DNA"/>
</dbReference>
<dbReference type="AlphaFoldDB" id="A0A381Y3M2"/>
<reference evidence="1" key="1">
    <citation type="submission" date="2018-05" db="EMBL/GenBank/DDBJ databases">
        <authorList>
            <person name="Lanie J.A."/>
            <person name="Ng W.-L."/>
            <person name="Kazmierczak K.M."/>
            <person name="Andrzejewski T.M."/>
            <person name="Davidsen T.M."/>
            <person name="Wayne K.J."/>
            <person name="Tettelin H."/>
            <person name="Glass J.I."/>
            <person name="Rusch D."/>
            <person name="Podicherti R."/>
            <person name="Tsui H.-C.T."/>
            <person name="Winkler M.E."/>
        </authorList>
    </citation>
    <scope>NUCLEOTIDE SEQUENCE</scope>
</reference>
<sequence>MKNYFLIITLLFNSLILFSQEISIKIVEIKSLDTNTITNSSFSLKKIKAKGLTNKKKNNYFNYNLDFDILSNENIIDITKSTELVTPTWIIKQKFKEGSQNKSIKADYYLGNLETQSKYIIIKCRDHEYVDGDRIRLMLNNSIIHPNISLSSVFYVIDIDLDEGYNNIDFIALNEGDSSPNTAQLLVLDENGVVLSNKKWLLYTGYKAQLVVYKK</sequence>
<protein>
    <submittedName>
        <fullName evidence="1">Uncharacterized protein</fullName>
    </submittedName>
</protein>
<gene>
    <name evidence="1" type="ORF">METZ01_LOCUS124472</name>
</gene>
<proteinExistence type="predicted"/>
<accession>A0A381Y3M2</accession>
<organism evidence="1">
    <name type="scientific">marine metagenome</name>
    <dbReference type="NCBI Taxonomy" id="408172"/>
    <lineage>
        <taxon>unclassified sequences</taxon>
        <taxon>metagenomes</taxon>
        <taxon>ecological metagenomes</taxon>
    </lineage>
</organism>
<evidence type="ECO:0000313" key="1">
    <source>
        <dbReference type="EMBL" id="SVA71618.1"/>
    </source>
</evidence>
<name>A0A381Y3M2_9ZZZZ</name>